<evidence type="ECO:0000313" key="3">
    <source>
        <dbReference type="Proteomes" id="UP001177003"/>
    </source>
</evidence>
<dbReference type="InterPro" id="IPR025398">
    <property type="entry name" value="DUF4371"/>
</dbReference>
<dbReference type="Pfam" id="PF14291">
    <property type="entry name" value="DUF4371"/>
    <property type="match status" value="1"/>
</dbReference>
<feature type="domain" description="DUF4371" evidence="1">
    <location>
        <begin position="4"/>
        <end position="206"/>
    </location>
</feature>
<dbReference type="PANTHER" id="PTHR11697">
    <property type="entry name" value="GENERAL TRANSCRIPTION FACTOR 2-RELATED ZINC FINGER PROTEIN"/>
    <property type="match status" value="1"/>
</dbReference>
<dbReference type="SUPFAM" id="SSF53098">
    <property type="entry name" value="Ribonuclease H-like"/>
    <property type="match status" value="1"/>
</dbReference>
<gene>
    <name evidence="2" type="ORF">LSALG_LOCUS673</name>
</gene>
<name>A0AA35UM68_LACSI</name>
<dbReference type="Proteomes" id="UP001177003">
    <property type="component" value="Chromosome 0"/>
</dbReference>
<accession>A0AA35UM68</accession>
<reference evidence="2" key="1">
    <citation type="submission" date="2023-04" db="EMBL/GenBank/DDBJ databases">
        <authorList>
            <person name="Vijverberg K."/>
            <person name="Xiong W."/>
            <person name="Schranz E."/>
        </authorList>
    </citation>
    <scope>NUCLEOTIDE SEQUENCE</scope>
</reference>
<protein>
    <recommendedName>
        <fullName evidence="1">DUF4371 domain-containing protein</fullName>
    </recommendedName>
</protein>
<dbReference type="PANTHER" id="PTHR11697:SF230">
    <property type="entry name" value="ZINC FINGER, MYM DOMAIN CONTAINING 1"/>
    <property type="match status" value="1"/>
</dbReference>
<dbReference type="InterPro" id="IPR012337">
    <property type="entry name" value="RNaseH-like_sf"/>
</dbReference>
<dbReference type="AlphaFoldDB" id="A0AA35UM68"/>
<evidence type="ECO:0000259" key="1">
    <source>
        <dbReference type="Pfam" id="PF14291"/>
    </source>
</evidence>
<keyword evidence="3" id="KW-1185">Reference proteome</keyword>
<dbReference type="InterPro" id="IPR055298">
    <property type="entry name" value="AtLOH3-like"/>
</dbReference>
<sequence>MGGIDSFHHKAKENCEFLLKAKQSISAAFNKQTKIEESNYKLRLGASVWCCKFLLKNGLPFRGHDESSDSLNRGLFLDLLSFLRDHNEGLRNVTLENAPQNNQVTCPRTQKQIIECFSTEIILEICKEIGKDVFSLLVDESSDVSKKEQMVIVLRYVDNCGVVKERFIGVVHVKDTSSLTLKAAIDDVFTRQGYDGASNMRGAFNGLKALILQYNDSAYYVHLMGFTFQNHHKFDELIFGERIVKESSKKDQDILEAASLVRGTMDALKSLRDTGFAKLLSNVFSFCQKHDINIVEMKKNYVTSKGRKTKVTNQFHFKVEIFNTVMDMQIIEFGDRFSELSTQLLEYMGTLSPCDSFSKFNKTKLLKLSELYTKDFDDAERIQLDGELEIYYHVLHKYDRFTSLQEISDLSRLMVETGKHRSYPMVYRLLKLVLVLPVVTVVERCFSTMKFLKTDLRNKIGGVTKFTRIIKSIKNLSSLFRRWLNPAAATSLNLYCSLALKNRDIALTES</sequence>
<dbReference type="EMBL" id="OX465086">
    <property type="protein sequence ID" value="CAI9259804.1"/>
    <property type="molecule type" value="Genomic_DNA"/>
</dbReference>
<proteinExistence type="predicted"/>
<organism evidence="2 3">
    <name type="scientific">Lactuca saligna</name>
    <name type="common">Willowleaf lettuce</name>
    <dbReference type="NCBI Taxonomy" id="75948"/>
    <lineage>
        <taxon>Eukaryota</taxon>
        <taxon>Viridiplantae</taxon>
        <taxon>Streptophyta</taxon>
        <taxon>Embryophyta</taxon>
        <taxon>Tracheophyta</taxon>
        <taxon>Spermatophyta</taxon>
        <taxon>Magnoliopsida</taxon>
        <taxon>eudicotyledons</taxon>
        <taxon>Gunneridae</taxon>
        <taxon>Pentapetalae</taxon>
        <taxon>asterids</taxon>
        <taxon>campanulids</taxon>
        <taxon>Asterales</taxon>
        <taxon>Asteraceae</taxon>
        <taxon>Cichorioideae</taxon>
        <taxon>Cichorieae</taxon>
        <taxon>Lactucinae</taxon>
        <taxon>Lactuca</taxon>
    </lineage>
</organism>
<evidence type="ECO:0000313" key="2">
    <source>
        <dbReference type="EMBL" id="CAI9259804.1"/>
    </source>
</evidence>